<name>A0ABQ6G030_9CHLR</name>
<evidence type="ECO:0000256" key="4">
    <source>
        <dbReference type="ARBA" id="ARBA00022475"/>
    </source>
</evidence>
<reference evidence="9 10" key="1">
    <citation type="submission" date="2023-02" db="EMBL/GenBank/DDBJ databases">
        <title>Dictyobacter halimunensis sp. nov., a new member of the class Ktedonobacteria from forest soil in a geothermal area.</title>
        <authorList>
            <person name="Rachmania M.K."/>
            <person name="Ningsih F."/>
            <person name="Sakai Y."/>
            <person name="Yabe S."/>
            <person name="Yokota A."/>
            <person name="Sjamsuridzal W."/>
        </authorList>
    </citation>
    <scope>NUCLEOTIDE SEQUENCE [LARGE SCALE GENOMIC DNA]</scope>
    <source>
        <strain evidence="9 10">S3.2.2.5</strain>
    </source>
</reference>
<evidence type="ECO:0008006" key="11">
    <source>
        <dbReference type="Google" id="ProtNLM"/>
    </source>
</evidence>
<evidence type="ECO:0000256" key="7">
    <source>
        <dbReference type="ARBA" id="ARBA00023136"/>
    </source>
</evidence>
<gene>
    <name evidence="9" type="ORF">KDH_54210</name>
</gene>
<dbReference type="PANTHER" id="PTHR21716">
    <property type="entry name" value="TRANSMEMBRANE PROTEIN"/>
    <property type="match status" value="1"/>
</dbReference>
<evidence type="ECO:0000313" key="9">
    <source>
        <dbReference type="EMBL" id="GLV58590.1"/>
    </source>
</evidence>
<evidence type="ECO:0000256" key="1">
    <source>
        <dbReference type="ARBA" id="ARBA00004651"/>
    </source>
</evidence>
<keyword evidence="5 8" id="KW-0812">Transmembrane</keyword>
<dbReference type="PANTHER" id="PTHR21716:SF53">
    <property type="entry name" value="PERMEASE PERM-RELATED"/>
    <property type="match status" value="1"/>
</dbReference>
<feature type="transmembrane region" description="Helical" evidence="8">
    <location>
        <begin position="273"/>
        <end position="301"/>
    </location>
</feature>
<dbReference type="Pfam" id="PF01594">
    <property type="entry name" value="AI-2E_transport"/>
    <property type="match status" value="1"/>
</dbReference>
<dbReference type="EMBL" id="BSRI01000002">
    <property type="protein sequence ID" value="GLV58590.1"/>
    <property type="molecule type" value="Genomic_DNA"/>
</dbReference>
<feature type="transmembrane region" description="Helical" evidence="8">
    <location>
        <begin position="175"/>
        <end position="194"/>
    </location>
</feature>
<proteinExistence type="inferred from homology"/>
<dbReference type="InterPro" id="IPR002549">
    <property type="entry name" value="AI-2E-like"/>
</dbReference>
<evidence type="ECO:0000256" key="2">
    <source>
        <dbReference type="ARBA" id="ARBA00009773"/>
    </source>
</evidence>
<evidence type="ECO:0000313" key="10">
    <source>
        <dbReference type="Proteomes" id="UP001344906"/>
    </source>
</evidence>
<evidence type="ECO:0000256" key="3">
    <source>
        <dbReference type="ARBA" id="ARBA00022448"/>
    </source>
</evidence>
<accession>A0ABQ6G030</accession>
<keyword evidence="6 8" id="KW-1133">Transmembrane helix</keyword>
<feature type="transmembrane region" description="Helical" evidence="8">
    <location>
        <begin position="58"/>
        <end position="79"/>
    </location>
</feature>
<keyword evidence="10" id="KW-1185">Reference proteome</keyword>
<feature type="transmembrane region" description="Helical" evidence="8">
    <location>
        <begin position="32"/>
        <end position="52"/>
    </location>
</feature>
<feature type="transmembrane region" description="Helical" evidence="8">
    <location>
        <begin position="234"/>
        <end position="267"/>
    </location>
</feature>
<keyword evidence="7 8" id="KW-0472">Membrane</keyword>
<sequence>MKQRYHTVAKETRLLPETKKPDVQAARWARRLYIPLAILAWIALAAVILWGASHIARALLLLIIAAILAYAIAPAVKVFERFMPRFAAITIVYLVVLGAISTFIYFAIATTIHQAGALSRELMDLLSPQQGHTTPLEQALIRYGISPDQIAQARHQLTTSIGDFSKQALPLLQSILDFAIDIIVVAVLSIYLLIDGSRVARWARNNTPTATRASFFLDTLQRVVGGYIRGQVTLAALIGILVWIGMLIFRVPYSVLLGVLAFAMAFVPVLGTLVSGAVCVLIALTQSVWIAAGVLAYFVIIHVIEGELVGPRIVGKAIGLHPVVSLFALIAGGELFGIWGALFASPLAGIIQALIITFWTEWRQSHPEQFLSADEQLEDDVADVAIETAAHPTVDIEQPTR</sequence>
<evidence type="ECO:0000256" key="5">
    <source>
        <dbReference type="ARBA" id="ARBA00022692"/>
    </source>
</evidence>
<protein>
    <recommendedName>
        <fullName evidence="11">AI-2E family transporter</fullName>
    </recommendedName>
</protein>
<keyword evidence="4" id="KW-1003">Cell membrane</keyword>
<comment type="similarity">
    <text evidence="2">Belongs to the autoinducer-2 exporter (AI-2E) (TC 2.A.86) family.</text>
</comment>
<comment type="subcellular location">
    <subcellularLocation>
        <location evidence="1">Cell membrane</location>
        <topology evidence="1">Multi-pass membrane protein</topology>
    </subcellularLocation>
</comment>
<feature type="transmembrane region" description="Helical" evidence="8">
    <location>
        <begin position="86"/>
        <end position="108"/>
    </location>
</feature>
<evidence type="ECO:0000256" key="8">
    <source>
        <dbReference type="SAM" id="Phobius"/>
    </source>
</evidence>
<evidence type="ECO:0000256" key="6">
    <source>
        <dbReference type="ARBA" id="ARBA00022989"/>
    </source>
</evidence>
<organism evidence="9 10">
    <name type="scientific">Dictyobacter halimunensis</name>
    <dbReference type="NCBI Taxonomy" id="3026934"/>
    <lineage>
        <taxon>Bacteria</taxon>
        <taxon>Bacillati</taxon>
        <taxon>Chloroflexota</taxon>
        <taxon>Ktedonobacteria</taxon>
        <taxon>Ktedonobacterales</taxon>
        <taxon>Dictyobacteraceae</taxon>
        <taxon>Dictyobacter</taxon>
    </lineage>
</organism>
<keyword evidence="3" id="KW-0813">Transport</keyword>
<comment type="caution">
    <text evidence="9">The sequence shown here is derived from an EMBL/GenBank/DDBJ whole genome shotgun (WGS) entry which is preliminary data.</text>
</comment>
<feature type="transmembrane region" description="Helical" evidence="8">
    <location>
        <begin position="338"/>
        <end position="359"/>
    </location>
</feature>
<dbReference type="Proteomes" id="UP001344906">
    <property type="component" value="Unassembled WGS sequence"/>
</dbReference>